<evidence type="ECO:0000256" key="1">
    <source>
        <dbReference type="SAM" id="MobiDB-lite"/>
    </source>
</evidence>
<sequence length="514" mass="59058">MSKPKAPFTPEPGDDISRYSLKVPESNIERVIRNQAGDVIIQSFSNKGTYQVPIMGSKCTKYTQDNLNLALLARGEREVMNYQCSLNGHLNEDVYELIRTNNLSPDTLAALNPKMTRLAAEPKFIFLKRRYYLDLNGLIHDHLRNDRIVCEPVFVFDMIMGCHLMNDHGTYGNVFQSLADFYSNITRDLTNKTLQYCSKCNPEEKIERLEKFKHRNIYKKMMPLERIHIELIEPFKGQKIENKYSHILYARDYHSRYVWALPVKDLKFKKIVKSVAEFLFMLMRQPIFIETTSIPESDMFDICETIAKKYGIRLGLGTKKLKMFHSHGVIHMKRRLNLHKEECLKDWNMCLKYGVIDYNRTFNDRAGATPSDMLCSEVHEIGQKFRDKIDQILDDANEKSVVKTGNGLLYIEVSEEKVADIESEVEEESESEGEDDDDEEEEEEEDMSNTVNNDDADTLTGMVPVDTTSSSDATVVTTRPAVSSGKRKTSAVQGHATKRSKKDEMESEGVSMEI</sequence>
<reference evidence="2 3" key="1">
    <citation type="submission" date="2020-11" db="EMBL/GenBank/DDBJ databases">
        <title>Kefir isolates.</title>
        <authorList>
            <person name="Marcisauskas S."/>
            <person name="Kim Y."/>
            <person name="Blasche S."/>
        </authorList>
    </citation>
    <scope>NUCLEOTIDE SEQUENCE [LARGE SCALE GENOMIC DNA]</scope>
    <source>
        <strain evidence="2 3">OG2</strain>
    </source>
</reference>
<dbReference type="OrthoDB" id="3863715at2759"/>
<feature type="compositionally biased region" description="Low complexity" evidence="1">
    <location>
        <begin position="465"/>
        <end position="478"/>
    </location>
</feature>
<dbReference type="Gene3D" id="3.30.420.10">
    <property type="entry name" value="Ribonuclease H-like superfamily/Ribonuclease H"/>
    <property type="match status" value="1"/>
</dbReference>
<dbReference type="InterPro" id="IPR036397">
    <property type="entry name" value="RNaseH_sf"/>
</dbReference>
<organism evidence="2 3">
    <name type="scientific">Maudiozyma exigua</name>
    <name type="common">Yeast</name>
    <name type="synonym">Kazachstania exigua</name>
    <dbReference type="NCBI Taxonomy" id="34358"/>
    <lineage>
        <taxon>Eukaryota</taxon>
        <taxon>Fungi</taxon>
        <taxon>Dikarya</taxon>
        <taxon>Ascomycota</taxon>
        <taxon>Saccharomycotina</taxon>
        <taxon>Saccharomycetes</taxon>
        <taxon>Saccharomycetales</taxon>
        <taxon>Saccharomycetaceae</taxon>
        <taxon>Maudiozyma</taxon>
    </lineage>
</organism>
<dbReference type="InterPro" id="IPR012337">
    <property type="entry name" value="RNaseH-like_sf"/>
</dbReference>
<keyword evidence="3" id="KW-1185">Reference proteome</keyword>
<dbReference type="AlphaFoldDB" id="A0A9P7B9C9"/>
<name>A0A9P7B9C9_MAUEX</name>
<feature type="compositionally biased region" description="Acidic residues" evidence="1">
    <location>
        <begin position="421"/>
        <end position="447"/>
    </location>
</feature>
<gene>
    <name evidence="2" type="ORF">C6P45_000321</name>
</gene>
<feature type="region of interest" description="Disordered" evidence="1">
    <location>
        <begin position="418"/>
        <end position="514"/>
    </location>
</feature>
<proteinExistence type="predicted"/>
<accession>A0A9P7B9C9</accession>
<protein>
    <submittedName>
        <fullName evidence="2">Uncharacterized protein</fullName>
    </submittedName>
</protein>
<dbReference type="Proteomes" id="UP000750334">
    <property type="component" value="Unassembled WGS sequence"/>
</dbReference>
<evidence type="ECO:0000313" key="3">
    <source>
        <dbReference type="Proteomes" id="UP000750334"/>
    </source>
</evidence>
<dbReference type="GO" id="GO:0003676">
    <property type="term" value="F:nucleic acid binding"/>
    <property type="evidence" value="ECO:0007669"/>
    <property type="project" value="InterPro"/>
</dbReference>
<dbReference type="SUPFAM" id="SSF53098">
    <property type="entry name" value="Ribonuclease H-like"/>
    <property type="match status" value="1"/>
</dbReference>
<dbReference type="EMBL" id="PUHR01000108">
    <property type="protein sequence ID" value="KAG0665925.1"/>
    <property type="molecule type" value="Genomic_DNA"/>
</dbReference>
<evidence type="ECO:0000313" key="2">
    <source>
        <dbReference type="EMBL" id="KAG0665925.1"/>
    </source>
</evidence>
<comment type="caution">
    <text evidence="2">The sequence shown here is derived from an EMBL/GenBank/DDBJ whole genome shotgun (WGS) entry which is preliminary data.</text>
</comment>